<comment type="caution">
    <text evidence="2">The sequence shown here is derived from an EMBL/GenBank/DDBJ whole genome shotgun (WGS) entry which is preliminary data.</text>
</comment>
<dbReference type="Proteomes" id="UP000499080">
    <property type="component" value="Unassembled WGS sequence"/>
</dbReference>
<gene>
    <name evidence="2" type="ORF">AVEN_214480_1</name>
</gene>
<accession>A0A4Y2CUP7</accession>
<protein>
    <recommendedName>
        <fullName evidence="1">RNase H type-1 domain-containing protein</fullName>
    </recommendedName>
</protein>
<dbReference type="GO" id="GO:0004523">
    <property type="term" value="F:RNA-DNA hybrid ribonuclease activity"/>
    <property type="evidence" value="ECO:0007669"/>
    <property type="project" value="InterPro"/>
</dbReference>
<evidence type="ECO:0000313" key="2">
    <source>
        <dbReference type="EMBL" id="GBM08150.1"/>
    </source>
</evidence>
<dbReference type="OrthoDB" id="6515318at2759"/>
<sequence length="171" mass="19847">MTNLFTRIAQEILLKSTDIKLGWISAHVGYSGYEEADKLDKKAAQEVTPTYIPAPRNQVKVLLQKESIIRWQTEWDNGEIGRSVYNILPKVKITPSPWERTEIIFVTGHGPLKTYLKRFNIRNRDSCGYGDMGSQLHYDTSCPLTRSYYLKKPSADLEPQRWKKSSEQQYF</sequence>
<dbReference type="EMBL" id="BGPR01000252">
    <property type="protein sequence ID" value="GBM08150.1"/>
    <property type="molecule type" value="Genomic_DNA"/>
</dbReference>
<dbReference type="GO" id="GO:0003676">
    <property type="term" value="F:nucleic acid binding"/>
    <property type="evidence" value="ECO:0007669"/>
    <property type="project" value="InterPro"/>
</dbReference>
<dbReference type="PROSITE" id="PS50879">
    <property type="entry name" value="RNASE_H_1"/>
    <property type="match status" value="1"/>
</dbReference>
<evidence type="ECO:0000313" key="3">
    <source>
        <dbReference type="Proteomes" id="UP000499080"/>
    </source>
</evidence>
<name>A0A4Y2CUP7_ARAVE</name>
<organism evidence="2 3">
    <name type="scientific">Araneus ventricosus</name>
    <name type="common">Orbweaver spider</name>
    <name type="synonym">Epeira ventricosa</name>
    <dbReference type="NCBI Taxonomy" id="182803"/>
    <lineage>
        <taxon>Eukaryota</taxon>
        <taxon>Metazoa</taxon>
        <taxon>Ecdysozoa</taxon>
        <taxon>Arthropoda</taxon>
        <taxon>Chelicerata</taxon>
        <taxon>Arachnida</taxon>
        <taxon>Araneae</taxon>
        <taxon>Araneomorphae</taxon>
        <taxon>Entelegynae</taxon>
        <taxon>Araneoidea</taxon>
        <taxon>Araneidae</taxon>
        <taxon>Araneus</taxon>
    </lineage>
</organism>
<keyword evidence="3" id="KW-1185">Reference proteome</keyword>
<proteinExistence type="predicted"/>
<feature type="domain" description="RNase H type-1" evidence="1">
    <location>
        <begin position="1"/>
        <end position="45"/>
    </location>
</feature>
<dbReference type="InterPro" id="IPR002156">
    <property type="entry name" value="RNaseH_domain"/>
</dbReference>
<evidence type="ECO:0000259" key="1">
    <source>
        <dbReference type="PROSITE" id="PS50879"/>
    </source>
</evidence>
<reference evidence="2 3" key="1">
    <citation type="journal article" date="2019" name="Sci. Rep.">
        <title>Orb-weaving spider Araneus ventricosus genome elucidates the spidroin gene catalogue.</title>
        <authorList>
            <person name="Kono N."/>
            <person name="Nakamura H."/>
            <person name="Ohtoshi R."/>
            <person name="Moran D.A.P."/>
            <person name="Shinohara A."/>
            <person name="Yoshida Y."/>
            <person name="Fujiwara M."/>
            <person name="Mori M."/>
            <person name="Tomita M."/>
            <person name="Arakawa K."/>
        </authorList>
    </citation>
    <scope>NUCLEOTIDE SEQUENCE [LARGE SCALE GENOMIC DNA]</scope>
</reference>
<dbReference type="AlphaFoldDB" id="A0A4Y2CUP7"/>